<sequence>MDRKWSALALAWLLASDGVAAASPEAGETVALAGQGSAARAPGIHVEQVVQDGLTSPTAIASPRDGSGRMFVIEREGRIRVLDRDGKLLPEPYYSRDVTTADTEQGLLGLAFDPAFRENGRLYIAYSGAAEGERHGLVLRRLQASDPSANRFGGKDELLMRVKGLVANHNGGDIRFGPDGMLYWSIGAGTGEPQDHPHATATDNLLGKILRIDVRDGARGAKNRCGETGRAAYAIPDGNPFAGQRGQCGEIWLHGLRNPWRFSVDADGAVWIGDVGKDREEVSVWRDGMPRDLGYPRCQGSHDYPSTGATDCPARTGTAGPVFEYAGREKGRCAVTGGIVYRGGNVALKGAYVFSDSCSSELLVGRMSSTGRLEVASLTSGVAPGYGTIASFGEDEENELWFVNHLSGGVYRVR</sequence>
<name>A0ABT6MW62_9GAMM</name>
<dbReference type="Pfam" id="PF07995">
    <property type="entry name" value="GSDH"/>
    <property type="match status" value="1"/>
</dbReference>
<reference evidence="3" key="1">
    <citation type="journal article" date="2007" name="Int. J. Syst. Evol. Microbiol.">
        <title>Luteimonas composti sp. nov., a moderately thermophilic bacterium isolated from food waste.</title>
        <authorList>
            <person name="Young C.C."/>
            <person name="Kampfer P."/>
            <person name="Chen W.M."/>
            <person name="Yen W.S."/>
            <person name="Arun A.B."/>
            <person name="Lai W.A."/>
            <person name="Shen F.T."/>
            <person name="Rekha P.D."/>
            <person name="Lin K.Y."/>
            <person name="Chou J.H."/>
        </authorList>
    </citation>
    <scope>NUCLEOTIDE SEQUENCE</scope>
    <source>
        <strain evidence="3">CC-YY355</strain>
    </source>
</reference>
<dbReference type="EMBL" id="JARYGX010000025">
    <property type="protein sequence ID" value="MDH7454288.1"/>
    <property type="molecule type" value="Genomic_DNA"/>
</dbReference>
<evidence type="ECO:0000313" key="4">
    <source>
        <dbReference type="Proteomes" id="UP001160550"/>
    </source>
</evidence>
<dbReference type="InterPro" id="IPR011042">
    <property type="entry name" value="6-blade_b-propeller_TolB-like"/>
</dbReference>
<keyword evidence="4" id="KW-1185">Reference proteome</keyword>
<evidence type="ECO:0000313" key="3">
    <source>
        <dbReference type="EMBL" id="MDH7454288.1"/>
    </source>
</evidence>
<dbReference type="PANTHER" id="PTHR19328:SF75">
    <property type="entry name" value="ALDOSE SUGAR DEHYDROGENASE YLII"/>
    <property type="match status" value="1"/>
</dbReference>
<feature type="chain" id="PRO_5045997795" evidence="1">
    <location>
        <begin position="22"/>
        <end position="414"/>
    </location>
</feature>
<comment type="caution">
    <text evidence="3">The sequence shown here is derived from an EMBL/GenBank/DDBJ whole genome shotgun (WGS) entry which is preliminary data.</text>
</comment>
<organism evidence="3 4">
    <name type="scientific">Luteimonas composti</name>
    <dbReference type="NCBI Taxonomy" id="398257"/>
    <lineage>
        <taxon>Bacteria</taxon>
        <taxon>Pseudomonadati</taxon>
        <taxon>Pseudomonadota</taxon>
        <taxon>Gammaproteobacteria</taxon>
        <taxon>Lysobacterales</taxon>
        <taxon>Lysobacteraceae</taxon>
        <taxon>Luteimonas</taxon>
    </lineage>
</organism>
<reference evidence="3" key="2">
    <citation type="submission" date="2023-04" db="EMBL/GenBank/DDBJ databases">
        <authorList>
            <person name="Sun J.-Q."/>
        </authorList>
    </citation>
    <scope>NUCLEOTIDE SEQUENCE</scope>
    <source>
        <strain evidence="3">CC-YY355</strain>
    </source>
</reference>
<evidence type="ECO:0000259" key="2">
    <source>
        <dbReference type="Pfam" id="PF07995"/>
    </source>
</evidence>
<keyword evidence="1" id="KW-0732">Signal</keyword>
<dbReference type="Gene3D" id="2.120.10.30">
    <property type="entry name" value="TolB, C-terminal domain"/>
    <property type="match status" value="1"/>
</dbReference>
<dbReference type="RefSeq" id="WP_280943503.1">
    <property type="nucleotide sequence ID" value="NZ_JARYGX010000025.1"/>
</dbReference>
<dbReference type="SUPFAM" id="SSF50952">
    <property type="entry name" value="Soluble quinoprotein glucose dehydrogenase"/>
    <property type="match status" value="1"/>
</dbReference>
<feature type="domain" description="Glucose/Sorbosone dehydrogenase" evidence="2">
    <location>
        <begin position="55"/>
        <end position="356"/>
    </location>
</feature>
<proteinExistence type="predicted"/>
<feature type="signal peptide" evidence="1">
    <location>
        <begin position="1"/>
        <end position="21"/>
    </location>
</feature>
<dbReference type="PANTHER" id="PTHR19328">
    <property type="entry name" value="HEDGEHOG-INTERACTING PROTEIN"/>
    <property type="match status" value="1"/>
</dbReference>
<accession>A0ABT6MW62</accession>
<dbReference type="Proteomes" id="UP001160550">
    <property type="component" value="Unassembled WGS sequence"/>
</dbReference>
<protein>
    <submittedName>
        <fullName evidence="3">PQQ-dependent sugar dehydrogenase</fullName>
    </submittedName>
</protein>
<gene>
    <name evidence="3" type="ORF">QF205_14595</name>
</gene>
<dbReference type="InterPro" id="IPR011041">
    <property type="entry name" value="Quinoprot_gluc/sorb_DH_b-prop"/>
</dbReference>
<dbReference type="InterPro" id="IPR012938">
    <property type="entry name" value="Glc/Sorbosone_DH"/>
</dbReference>
<evidence type="ECO:0000256" key="1">
    <source>
        <dbReference type="SAM" id="SignalP"/>
    </source>
</evidence>